<reference evidence="2 3" key="1">
    <citation type="journal article" date="2015" name="Genome Biol. Evol.">
        <title>Comparative Genomics of a Bacterivorous Green Alga Reveals Evolutionary Causalities and Consequences of Phago-Mixotrophic Mode of Nutrition.</title>
        <authorList>
            <person name="Burns J.A."/>
            <person name="Paasch A."/>
            <person name="Narechania A."/>
            <person name="Kim E."/>
        </authorList>
    </citation>
    <scope>NUCLEOTIDE SEQUENCE [LARGE SCALE GENOMIC DNA]</scope>
    <source>
        <strain evidence="2 3">PLY_AMNH</strain>
    </source>
</reference>
<evidence type="ECO:0000313" key="3">
    <source>
        <dbReference type="Proteomes" id="UP001190700"/>
    </source>
</evidence>
<protein>
    <submittedName>
        <fullName evidence="2">Uncharacterized protein</fullName>
    </submittedName>
</protein>
<sequence length="213" mass="22945">MKCPGAVLTPTLKRPGTSSGSGKAVSPEVPQKMAVSKTESSQVEDVGGDPLLVDGNRVRVTWPMEDGTRAEVGGAVRWLAERAAQGRKRVYEVAFDDGDVGKVAFTVTGSEYKAGRWWTKREEEAEDAGGDPLLVDGNRVRVTWPMEDGTRAEVGGAVRWLVERAAQGRKRVYEVAFDDGDVRRTQLVGKAGNTAGGVGKHWDVTGQKCKSSQ</sequence>
<evidence type="ECO:0000256" key="1">
    <source>
        <dbReference type="SAM" id="MobiDB-lite"/>
    </source>
</evidence>
<proteinExistence type="predicted"/>
<evidence type="ECO:0000313" key="2">
    <source>
        <dbReference type="EMBL" id="KAK3267942.1"/>
    </source>
</evidence>
<organism evidence="2 3">
    <name type="scientific">Cymbomonas tetramitiformis</name>
    <dbReference type="NCBI Taxonomy" id="36881"/>
    <lineage>
        <taxon>Eukaryota</taxon>
        <taxon>Viridiplantae</taxon>
        <taxon>Chlorophyta</taxon>
        <taxon>Pyramimonadophyceae</taxon>
        <taxon>Pyramimonadales</taxon>
        <taxon>Pyramimonadaceae</taxon>
        <taxon>Cymbomonas</taxon>
    </lineage>
</organism>
<keyword evidence="3" id="KW-1185">Reference proteome</keyword>
<comment type="caution">
    <text evidence="2">The sequence shown here is derived from an EMBL/GenBank/DDBJ whole genome shotgun (WGS) entry which is preliminary data.</text>
</comment>
<feature type="region of interest" description="Disordered" evidence="1">
    <location>
        <begin position="1"/>
        <end position="50"/>
    </location>
</feature>
<dbReference type="EMBL" id="LGRX02012104">
    <property type="protein sequence ID" value="KAK3267942.1"/>
    <property type="molecule type" value="Genomic_DNA"/>
</dbReference>
<name>A0AAE0FYB7_9CHLO</name>
<dbReference type="Proteomes" id="UP001190700">
    <property type="component" value="Unassembled WGS sequence"/>
</dbReference>
<gene>
    <name evidence="2" type="ORF">CYMTET_23529</name>
</gene>
<accession>A0AAE0FYB7</accession>
<dbReference type="AlphaFoldDB" id="A0AAE0FYB7"/>